<sequence>MALKISFVPSLTPKMSSALKEFTETLCKLMQQRARAHRSSRKPLRENSYETKSTSRRGRGPVGAAARSGRALIPHYRLGRPRCNDPASYHGTSFWTPPTAD</sequence>
<feature type="region of interest" description="Disordered" evidence="1">
    <location>
        <begin position="82"/>
        <end position="101"/>
    </location>
</feature>
<dbReference type="Proteomes" id="UP000299102">
    <property type="component" value="Unassembled WGS sequence"/>
</dbReference>
<protein>
    <submittedName>
        <fullName evidence="2">Uncharacterized protein</fullName>
    </submittedName>
</protein>
<keyword evidence="3" id="KW-1185">Reference proteome</keyword>
<dbReference type="AlphaFoldDB" id="A0A4C1XXG6"/>
<evidence type="ECO:0000256" key="1">
    <source>
        <dbReference type="SAM" id="MobiDB-lite"/>
    </source>
</evidence>
<evidence type="ECO:0000313" key="3">
    <source>
        <dbReference type="Proteomes" id="UP000299102"/>
    </source>
</evidence>
<reference evidence="2 3" key="1">
    <citation type="journal article" date="2019" name="Commun. Biol.">
        <title>The bagworm genome reveals a unique fibroin gene that provides high tensile strength.</title>
        <authorList>
            <person name="Kono N."/>
            <person name="Nakamura H."/>
            <person name="Ohtoshi R."/>
            <person name="Tomita M."/>
            <person name="Numata K."/>
            <person name="Arakawa K."/>
        </authorList>
    </citation>
    <scope>NUCLEOTIDE SEQUENCE [LARGE SCALE GENOMIC DNA]</scope>
</reference>
<organism evidence="2 3">
    <name type="scientific">Eumeta variegata</name>
    <name type="common">Bagworm moth</name>
    <name type="synonym">Eumeta japonica</name>
    <dbReference type="NCBI Taxonomy" id="151549"/>
    <lineage>
        <taxon>Eukaryota</taxon>
        <taxon>Metazoa</taxon>
        <taxon>Ecdysozoa</taxon>
        <taxon>Arthropoda</taxon>
        <taxon>Hexapoda</taxon>
        <taxon>Insecta</taxon>
        <taxon>Pterygota</taxon>
        <taxon>Neoptera</taxon>
        <taxon>Endopterygota</taxon>
        <taxon>Lepidoptera</taxon>
        <taxon>Glossata</taxon>
        <taxon>Ditrysia</taxon>
        <taxon>Tineoidea</taxon>
        <taxon>Psychidae</taxon>
        <taxon>Oiketicinae</taxon>
        <taxon>Eumeta</taxon>
    </lineage>
</organism>
<feature type="compositionally biased region" description="Polar residues" evidence="1">
    <location>
        <begin position="90"/>
        <end position="101"/>
    </location>
</feature>
<accession>A0A4C1XXG6</accession>
<comment type="caution">
    <text evidence="2">The sequence shown here is derived from an EMBL/GenBank/DDBJ whole genome shotgun (WGS) entry which is preliminary data.</text>
</comment>
<evidence type="ECO:0000313" key="2">
    <source>
        <dbReference type="EMBL" id="GBP68661.1"/>
    </source>
</evidence>
<feature type="region of interest" description="Disordered" evidence="1">
    <location>
        <begin position="33"/>
        <end position="68"/>
    </location>
</feature>
<dbReference type="EMBL" id="BGZK01001019">
    <property type="protein sequence ID" value="GBP68661.1"/>
    <property type="molecule type" value="Genomic_DNA"/>
</dbReference>
<gene>
    <name evidence="2" type="ORF">EVAR_47667_1</name>
</gene>
<proteinExistence type="predicted"/>
<name>A0A4C1XXG6_EUMVA</name>